<dbReference type="Proteomes" id="UP000831537">
    <property type="component" value="Chromosome"/>
</dbReference>
<protein>
    <submittedName>
        <fullName evidence="1">Type 4a pilus biogenesis protein PilO</fullName>
    </submittedName>
</protein>
<dbReference type="EMBL" id="CP095071">
    <property type="protein sequence ID" value="UOQ86158.1"/>
    <property type="molecule type" value="Genomic_DNA"/>
</dbReference>
<dbReference type="RefSeq" id="WP_244746479.1">
    <property type="nucleotide sequence ID" value="NZ_CP095071.1"/>
</dbReference>
<name>A0ABY4GP48_9BACI</name>
<reference evidence="1 2" key="1">
    <citation type="submission" date="2022-04" db="EMBL/GenBank/DDBJ databases">
        <title>Gracilibacillus sp. isolated from saltern.</title>
        <authorList>
            <person name="Won M."/>
            <person name="Lee C.-M."/>
            <person name="Woen H.-Y."/>
            <person name="Kwon S.-W."/>
        </authorList>
    </citation>
    <scope>NUCLEOTIDE SEQUENCE [LARGE SCALE GENOMIC DNA]</scope>
    <source>
        <strain evidence="1 2">SSPM10-3</strain>
    </source>
</reference>
<dbReference type="InterPro" id="IPR014717">
    <property type="entry name" value="Transl_elong_EF1B/ribsomal_bS6"/>
</dbReference>
<dbReference type="Gene3D" id="3.30.70.60">
    <property type="match status" value="1"/>
</dbReference>
<evidence type="ECO:0000313" key="1">
    <source>
        <dbReference type="EMBL" id="UOQ86158.1"/>
    </source>
</evidence>
<organism evidence="1 2">
    <name type="scientific">Gracilibacillus salinarum</name>
    <dbReference type="NCBI Taxonomy" id="2932255"/>
    <lineage>
        <taxon>Bacteria</taxon>
        <taxon>Bacillati</taxon>
        <taxon>Bacillota</taxon>
        <taxon>Bacilli</taxon>
        <taxon>Bacillales</taxon>
        <taxon>Bacillaceae</taxon>
        <taxon>Gracilibacillus</taxon>
    </lineage>
</organism>
<keyword evidence="2" id="KW-1185">Reference proteome</keyword>
<gene>
    <name evidence="1" type="primary">pilO</name>
    <name evidence="1" type="ORF">MUN87_04475</name>
</gene>
<evidence type="ECO:0000313" key="2">
    <source>
        <dbReference type="Proteomes" id="UP000831537"/>
    </source>
</evidence>
<proteinExistence type="predicted"/>
<dbReference type="InterPro" id="IPR007445">
    <property type="entry name" value="PilO"/>
</dbReference>
<sequence>MTVKWTRASIFWLLLVLLLIVGAYLLGRIYFLDPVKADHQKISMDLQTQELYLANADTWEETVGNMSPELLEKLPVHKQNDAIIQLLDQAKKASQLSISSVQVEENTSEIEDVQSLIYLIEGQAPAYDNFHQFLTKLNENSRVIDIRQINFDRTDDEHAIDFTIQFHTFFTPDLQGLEAN</sequence>
<accession>A0ABY4GP48</accession>
<dbReference type="Pfam" id="PF04350">
    <property type="entry name" value="PilO"/>
    <property type="match status" value="1"/>
</dbReference>